<name>A0AAF0JC61_9BASI</name>
<feature type="compositionally biased region" description="Basic residues" evidence="4">
    <location>
        <begin position="1"/>
        <end position="15"/>
    </location>
</feature>
<evidence type="ECO:0000256" key="3">
    <source>
        <dbReference type="ARBA" id="ARBA00023242"/>
    </source>
</evidence>
<dbReference type="InterPro" id="IPR006709">
    <property type="entry name" value="SSU_processome_Utp14"/>
</dbReference>
<feature type="compositionally biased region" description="Basic residues" evidence="4">
    <location>
        <begin position="756"/>
        <end position="768"/>
    </location>
</feature>
<evidence type="ECO:0008006" key="7">
    <source>
        <dbReference type="Google" id="ProtNLM"/>
    </source>
</evidence>
<evidence type="ECO:0000313" key="5">
    <source>
        <dbReference type="EMBL" id="WFD41592.1"/>
    </source>
</evidence>
<feature type="compositionally biased region" description="Polar residues" evidence="4">
    <location>
        <begin position="44"/>
        <end position="57"/>
    </location>
</feature>
<feature type="region of interest" description="Disordered" evidence="4">
    <location>
        <begin position="1"/>
        <end position="246"/>
    </location>
</feature>
<keyword evidence="2" id="KW-0597">Phosphoprotein</keyword>
<feature type="compositionally biased region" description="Acidic residues" evidence="4">
    <location>
        <begin position="91"/>
        <end position="100"/>
    </location>
</feature>
<feature type="compositionally biased region" description="Basic and acidic residues" evidence="4">
    <location>
        <begin position="434"/>
        <end position="458"/>
    </location>
</feature>
<dbReference type="PANTHER" id="PTHR14150:SF12">
    <property type="entry name" value="U3 SMALL NUCLEOLAR RNA-ASSOCIATED PROTEIN 14 HOMOLOG A"/>
    <property type="match status" value="1"/>
</dbReference>
<feature type="compositionally biased region" description="Basic and acidic residues" evidence="4">
    <location>
        <begin position="400"/>
        <end position="419"/>
    </location>
</feature>
<feature type="compositionally biased region" description="Basic and acidic residues" evidence="4">
    <location>
        <begin position="170"/>
        <end position="182"/>
    </location>
</feature>
<feature type="compositionally biased region" description="Basic and acidic residues" evidence="4">
    <location>
        <begin position="660"/>
        <end position="675"/>
    </location>
</feature>
<evidence type="ECO:0000313" key="6">
    <source>
        <dbReference type="Proteomes" id="UP001214628"/>
    </source>
</evidence>
<dbReference type="GO" id="GO:0006364">
    <property type="term" value="P:rRNA processing"/>
    <property type="evidence" value="ECO:0007669"/>
    <property type="project" value="InterPro"/>
</dbReference>
<feature type="compositionally biased region" description="Polar residues" evidence="4">
    <location>
        <begin position="608"/>
        <end position="627"/>
    </location>
</feature>
<feature type="compositionally biased region" description="Basic residues" evidence="4">
    <location>
        <begin position="360"/>
        <end position="375"/>
    </location>
</feature>
<evidence type="ECO:0000256" key="2">
    <source>
        <dbReference type="ARBA" id="ARBA00022553"/>
    </source>
</evidence>
<feature type="compositionally biased region" description="Basic residues" evidence="4">
    <location>
        <begin position="632"/>
        <end position="641"/>
    </location>
</feature>
<dbReference type="Proteomes" id="UP001214628">
    <property type="component" value="Chromosome 1"/>
</dbReference>
<evidence type="ECO:0000256" key="1">
    <source>
        <dbReference type="ARBA" id="ARBA00004604"/>
    </source>
</evidence>
<feature type="compositionally biased region" description="Basic and acidic residues" evidence="4">
    <location>
        <begin position="16"/>
        <end position="31"/>
    </location>
</feature>
<feature type="compositionally biased region" description="Basic and acidic residues" evidence="4">
    <location>
        <begin position="520"/>
        <end position="529"/>
    </location>
</feature>
<feature type="compositionally biased region" description="Basic residues" evidence="4">
    <location>
        <begin position="689"/>
        <end position="698"/>
    </location>
</feature>
<organism evidence="5 6">
    <name type="scientific">Malassezia psittaci</name>
    <dbReference type="NCBI Taxonomy" id="1821823"/>
    <lineage>
        <taxon>Eukaryota</taxon>
        <taxon>Fungi</taxon>
        <taxon>Dikarya</taxon>
        <taxon>Basidiomycota</taxon>
        <taxon>Ustilaginomycotina</taxon>
        <taxon>Malasseziomycetes</taxon>
        <taxon>Malasseziales</taxon>
        <taxon>Malasseziaceae</taxon>
        <taxon>Malassezia</taxon>
    </lineage>
</organism>
<dbReference type="GO" id="GO:0032040">
    <property type="term" value="C:small-subunit processome"/>
    <property type="evidence" value="ECO:0007669"/>
    <property type="project" value="InterPro"/>
</dbReference>
<comment type="subcellular location">
    <subcellularLocation>
        <location evidence="1">Nucleus</location>
        <location evidence="1">Nucleolus</location>
    </subcellularLocation>
</comment>
<dbReference type="PANTHER" id="PTHR14150">
    <property type="entry name" value="U3 SMALL NUCLEOLAR RNA-ASSOCIATED PROTEIN 14"/>
    <property type="match status" value="1"/>
</dbReference>
<keyword evidence="6" id="KW-1185">Reference proteome</keyword>
<feature type="region of interest" description="Disordered" evidence="4">
    <location>
        <begin position="274"/>
        <end position="296"/>
    </location>
</feature>
<feature type="compositionally biased region" description="Acidic residues" evidence="4">
    <location>
        <begin position="58"/>
        <end position="76"/>
    </location>
</feature>
<feature type="region of interest" description="Disordered" evidence="4">
    <location>
        <begin position="358"/>
        <end position="704"/>
    </location>
</feature>
<feature type="compositionally biased region" description="Basic and acidic residues" evidence="4">
    <location>
        <begin position="478"/>
        <end position="500"/>
    </location>
</feature>
<feature type="region of interest" description="Disordered" evidence="4">
    <location>
        <begin position="735"/>
        <end position="772"/>
    </location>
</feature>
<gene>
    <name evidence="5" type="ORF">MPSI1_000223</name>
</gene>
<evidence type="ECO:0000256" key="4">
    <source>
        <dbReference type="SAM" id="MobiDB-lite"/>
    </source>
</evidence>
<sequence length="855" mass="95427">MARGGKPGRRGRGRGKGHETLRRRQPDRYEPSSDEEDVPKLPQLYQSDSDPDASQIQGEDEEIDSDEAFGEDDEDLELGHARKRGDRSTPEDFEDDEGGDLVELSNLLDDVPDSDTEAGPRASYPASDHSQDSEYQEEETEDLDEDLAELISQRTKRSAEQSETQPVKRNRTERNEAVHEGTDAAPGSAKIRLEDLMSSLGQDTRVSSELRALTKNRKSTDGAQSVASKRGGGTLRAPLPGIQQDRLDRQAAYKLSKDEVQGWAPTIKRLREAEHLSFPLQKPQQPPPPSNAGLAASFAPTTDMEKDVAALLDEGGLTEKQIAEQEGLAMKDMSKEEVAARQAELRRMRELMFRMEQKARRANKIKSKSYRRVHRRERERLQAQLANAQNLDQEDPEDSASDHDGAQRAAEARARERATLRHRNTGKWAKSQLGRHDDASRDARLAIEEQLQRGDALRRKVHAQTSDLDNSDEYSDSDSSHDTFDELQDFAERERARDQATEAQLESSGKPGKNVFGMKFMKDARDRQNRATQASIDEMRQALEDESDGSEASVERIGRQGRAVYGSGPIGNDQLDEAQVSNKQSIPTVSQTSSKLPSDSANPWLGNEASNAVSRNKNSVILSENSNAATRSAHRQSRHASRTSESRDAAADDAALAVDADAHMEQIHAEHKEDSGSDSDDELVPVTTKHTRGRRGRGQRNSGLVPIQQRDLVSEAFAGDDVMLDFQREKQRAIRADAPREESTELPGWGSWGGKGARRPPKKSKHVRSVPGLAVDQRKDRAMDNVIINERLDKKAARYKAKDLPYPYTSAAQYEAAMRQPIGSEWNTRTQHQRLSLPRVSTKMGQRIDPIQRKF</sequence>
<keyword evidence="3" id="KW-0539">Nucleus</keyword>
<feature type="compositionally biased region" description="Low complexity" evidence="4">
    <location>
        <begin position="382"/>
        <end position="391"/>
    </location>
</feature>
<dbReference type="Pfam" id="PF04615">
    <property type="entry name" value="Utp14"/>
    <property type="match status" value="1"/>
</dbReference>
<dbReference type="EMBL" id="CP118375">
    <property type="protein sequence ID" value="WFD41592.1"/>
    <property type="molecule type" value="Genomic_DNA"/>
</dbReference>
<protein>
    <recommendedName>
        <fullName evidence="7">U3 small nucleolar RNA-associated protein 14</fullName>
    </recommendedName>
</protein>
<dbReference type="AlphaFoldDB" id="A0AAF0JC61"/>
<reference evidence="5" key="1">
    <citation type="submission" date="2023-02" db="EMBL/GenBank/DDBJ databases">
        <title>Mating type loci evolution in Malassezia.</title>
        <authorList>
            <person name="Coelho M.A."/>
        </authorList>
    </citation>
    <scope>NUCLEOTIDE SEQUENCE</scope>
    <source>
        <strain evidence="5">CBS 14136</strain>
    </source>
</reference>
<feature type="compositionally biased region" description="Acidic residues" evidence="4">
    <location>
        <begin position="134"/>
        <end position="148"/>
    </location>
</feature>
<accession>A0AAF0JC61</accession>
<proteinExistence type="predicted"/>
<feature type="compositionally biased region" description="Polar residues" evidence="4">
    <location>
        <begin position="579"/>
        <end position="601"/>
    </location>
</feature>